<proteinExistence type="predicted"/>
<dbReference type="OrthoDB" id="438889at2759"/>
<accession>A0A8S3TDW1</accession>
<dbReference type="GO" id="GO:0005634">
    <property type="term" value="C:nucleus"/>
    <property type="evidence" value="ECO:0007669"/>
    <property type="project" value="TreeGrafter"/>
</dbReference>
<dbReference type="Pfam" id="PF00644">
    <property type="entry name" value="PARP"/>
    <property type="match status" value="1"/>
</dbReference>
<dbReference type="GO" id="GO:0003950">
    <property type="term" value="F:NAD+ poly-ADP-ribosyltransferase activity"/>
    <property type="evidence" value="ECO:0007669"/>
    <property type="project" value="UniProtKB-UniRule"/>
</dbReference>
<comment type="caution">
    <text evidence="3">The sequence shown here is derived from an EMBL/GenBank/DDBJ whole genome shotgun (WGS) entry which is preliminary data.</text>
</comment>
<keyword evidence="1 3" id="KW-0808">Transferase</keyword>
<evidence type="ECO:0000313" key="4">
    <source>
        <dbReference type="Proteomes" id="UP000683360"/>
    </source>
</evidence>
<reference evidence="3" key="1">
    <citation type="submission" date="2021-03" db="EMBL/GenBank/DDBJ databases">
        <authorList>
            <person name="Bekaert M."/>
        </authorList>
    </citation>
    <scope>NUCLEOTIDE SEQUENCE</scope>
</reference>
<evidence type="ECO:0000313" key="3">
    <source>
        <dbReference type="EMBL" id="CAG2231674.1"/>
    </source>
</evidence>
<dbReference type="Proteomes" id="UP000683360">
    <property type="component" value="Unassembled WGS sequence"/>
</dbReference>
<evidence type="ECO:0000259" key="2">
    <source>
        <dbReference type="PROSITE" id="PS51059"/>
    </source>
</evidence>
<dbReference type="PANTHER" id="PTHR45740:SF2">
    <property type="entry name" value="POLY [ADP-RIBOSE] POLYMERASE"/>
    <property type="match status" value="1"/>
</dbReference>
<sequence length="151" mass="17600">MNYVSKREKMNKKKTFGGNVMELQLFHGTNEDIVDAICRQGFDFRFSGSKIGHKYGKGSYFAKMAQTADSYTDFGRKKRMFVVRVLAGEYTLGETSYVRPPPRNPSDPFELFDSCVDNVRNPNIFVIFTFDQVYPEYVIEYQQSNLKYNEF</sequence>
<keyword evidence="4" id="KW-1185">Reference proteome</keyword>
<dbReference type="EC" id="2.4.2.-" evidence="1"/>
<organism evidence="3 4">
    <name type="scientific">Mytilus edulis</name>
    <name type="common">Blue mussel</name>
    <dbReference type="NCBI Taxonomy" id="6550"/>
    <lineage>
        <taxon>Eukaryota</taxon>
        <taxon>Metazoa</taxon>
        <taxon>Spiralia</taxon>
        <taxon>Lophotrochozoa</taxon>
        <taxon>Mollusca</taxon>
        <taxon>Bivalvia</taxon>
        <taxon>Autobranchia</taxon>
        <taxon>Pteriomorphia</taxon>
        <taxon>Mytilida</taxon>
        <taxon>Mytiloidea</taxon>
        <taxon>Mytilidae</taxon>
        <taxon>Mytilinae</taxon>
        <taxon>Mytilus</taxon>
    </lineage>
</organism>
<keyword evidence="1 3" id="KW-0328">Glycosyltransferase</keyword>
<protein>
    <recommendedName>
        <fullName evidence="1">Poly [ADP-ribose] polymerase</fullName>
        <shortName evidence="1">PARP</shortName>
        <ecNumber evidence="1">2.4.2.-</ecNumber>
    </recommendedName>
</protein>
<dbReference type="PROSITE" id="PS51059">
    <property type="entry name" value="PARP_CATALYTIC"/>
    <property type="match status" value="1"/>
</dbReference>
<dbReference type="CDD" id="cd01439">
    <property type="entry name" value="TCCD_inducible_PARP_like"/>
    <property type="match status" value="1"/>
</dbReference>
<dbReference type="GO" id="GO:1990404">
    <property type="term" value="F:NAD+-protein mono-ADP-ribosyltransferase activity"/>
    <property type="evidence" value="ECO:0007669"/>
    <property type="project" value="TreeGrafter"/>
</dbReference>
<dbReference type="AlphaFoldDB" id="A0A8S3TDW1"/>
<dbReference type="Gene3D" id="3.90.228.10">
    <property type="match status" value="1"/>
</dbReference>
<evidence type="ECO:0000256" key="1">
    <source>
        <dbReference type="RuleBase" id="RU362114"/>
    </source>
</evidence>
<feature type="domain" description="PARP catalytic" evidence="2">
    <location>
        <begin position="1"/>
        <end position="151"/>
    </location>
</feature>
<dbReference type="InterPro" id="IPR051712">
    <property type="entry name" value="ARTD-AVP"/>
</dbReference>
<dbReference type="EMBL" id="CAJPWZ010002151">
    <property type="protein sequence ID" value="CAG2231674.1"/>
    <property type="molecule type" value="Genomic_DNA"/>
</dbReference>
<dbReference type="SUPFAM" id="SSF56399">
    <property type="entry name" value="ADP-ribosylation"/>
    <property type="match status" value="1"/>
</dbReference>
<dbReference type="PANTHER" id="PTHR45740">
    <property type="entry name" value="POLY [ADP-RIBOSE] POLYMERASE"/>
    <property type="match status" value="1"/>
</dbReference>
<dbReference type="InterPro" id="IPR012317">
    <property type="entry name" value="Poly(ADP-ribose)pol_cat_dom"/>
</dbReference>
<gene>
    <name evidence="3" type="ORF">MEDL_44440</name>
</gene>
<name>A0A8S3TDW1_MYTED</name>
<keyword evidence="1" id="KW-0520">NAD</keyword>